<dbReference type="OrthoDB" id="9815044at2"/>
<dbReference type="EMBL" id="AP012337">
    <property type="protein sequence ID" value="BAL99022.1"/>
    <property type="molecule type" value="Genomic_DNA"/>
</dbReference>
<dbReference type="SUPFAM" id="SSF102114">
    <property type="entry name" value="Radical SAM enzymes"/>
    <property type="match status" value="1"/>
</dbReference>
<dbReference type="InterPro" id="IPR016181">
    <property type="entry name" value="Acyl_CoA_acyltransferase"/>
</dbReference>
<proteinExistence type="inferred from homology"/>
<dbReference type="InterPro" id="IPR039661">
    <property type="entry name" value="ELP3"/>
</dbReference>
<keyword evidence="10" id="KW-0694">RNA-binding</keyword>
<keyword evidence="8" id="KW-0819">tRNA processing</keyword>
<keyword evidence="5" id="KW-0820">tRNA-binding</keyword>
<dbReference type="STRING" id="926550.CLDAP_09830"/>
<evidence type="ECO:0000256" key="12">
    <source>
        <dbReference type="ARBA" id="ARBA00023014"/>
    </source>
</evidence>
<dbReference type="GO" id="GO:0051539">
    <property type="term" value="F:4 iron, 4 sulfur cluster binding"/>
    <property type="evidence" value="ECO:0007669"/>
    <property type="project" value="UniProtKB-KW"/>
</dbReference>
<dbReference type="AlphaFoldDB" id="I0I185"/>
<dbReference type="GO" id="GO:0000049">
    <property type="term" value="F:tRNA binding"/>
    <property type="evidence" value="ECO:0007669"/>
    <property type="project" value="UniProtKB-KW"/>
</dbReference>
<sequence length="601" mass="68110">MLGCWLQPEWIFSPEGTDYPNKLDYTATEIAMKRVLSPEEIPADVIEKAEAWQARRRNFDPAREAATLYTIFQAVRAVPESEWDERNSLQRILLRYPKQNRELYSKANLVAGYRHLVAEGDIEADPVLEKRIRMKPMRTQSGVAPVTVLTAPAGCPGKCIFCPDDWRMPKSYIYDEPGCQRAERDGFDPFKQTLGRIQSFESIGHDASKVELLILGGTWSAYSRDYREWFVQRCFDAMNAAGDPSLATSASLAEAQERNVTARHRNVGLVVETRPDWITPEEIVHLRKLGVTKVQIGVQSLDDNILALNKRGHDVEAVRRALGLLRTAGFKLHLHWMPNLYGATPETDRADFARLFSDPAIRPDELKIYPCSLIAGTELYERYLAGEYRPYSEEELVALLADVKPTIPPYTRVNRLFRDIPAHHIQAGVKLSNLRQIVQEELVRRGQRCGCIRCHEIRRREVRLDQLELRVYSYATDLTQEHFLHFVTNQSHPEPGLIAGFLRLSLPNHERVGSRAFLPEIAGHAMIREVHVYGPALRIGAESNGQPQHAGLGTQLIEAARRISREAGFRRISVIAATGTQAYYAARGFERGELYMSGDTA</sequence>
<dbReference type="SFLD" id="SFLDF00344">
    <property type="entry name" value="ELP3-like"/>
    <property type="match status" value="1"/>
</dbReference>
<evidence type="ECO:0000256" key="15">
    <source>
        <dbReference type="ARBA" id="ARBA00047372"/>
    </source>
</evidence>
<keyword evidence="11" id="KW-0408">Iron</keyword>
<dbReference type="InterPro" id="IPR058240">
    <property type="entry name" value="rSAM_sf"/>
</dbReference>
<reference evidence="17 18" key="1">
    <citation type="submission" date="2012-02" db="EMBL/GenBank/DDBJ databases">
        <title>Complete genome sequence of Caldilinea aerophila DSM 14535 (= NBRC 102666).</title>
        <authorList>
            <person name="Oguchi A."/>
            <person name="Hosoyama A."/>
            <person name="Sekine M."/>
            <person name="Fukai R."/>
            <person name="Kato Y."/>
            <person name="Nakamura S."/>
            <person name="Hanada S."/>
            <person name="Yamazaki S."/>
            <person name="Fujita N."/>
        </authorList>
    </citation>
    <scope>NUCLEOTIDE SEQUENCE [LARGE SCALE GENOMIC DNA]</scope>
    <source>
        <strain evidence="18">DSM 14535 / JCM 11387 / NBRC 104270 / STL-6-O1</strain>
    </source>
</reference>
<evidence type="ECO:0000256" key="4">
    <source>
        <dbReference type="ARBA" id="ARBA00022485"/>
    </source>
</evidence>
<keyword evidence="12" id="KW-0411">Iron-sulfur</keyword>
<organism evidence="17 18">
    <name type="scientific">Caldilinea aerophila (strain DSM 14535 / JCM 11387 / NBRC 104270 / STL-6-O1)</name>
    <dbReference type="NCBI Taxonomy" id="926550"/>
    <lineage>
        <taxon>Bacteria</taxon>
        <taxon>Bacillati</taxon>
        <taxon>Chloroflexota</taxon>
        <taxon>Caldilineae</taxon>
        <taxon>Caldilineales</taxon>
        <taxon>Caldilineaceae</taxon>
        <taxon>Caldilinea</taxon>
    </lineage>
</organism>
<dbReference type="GO" id="GO:0106261">
    <property type="term" value="F:tRNA uridine(34) acetyltransferase activity"/>
    <property type="evidence" value="ECO:0007669"/>
    <property type="project" value="UniProtKB-EC"/>
</dbReference>
<comment type="pathway">
    <text evidence="2">tRNA modification.</text>
</comment>
<accession>I0I185</accession>
<name>I0I185_CALAS</name>
<evidence type="ECO:0000256" key="13">
    <source>
        <dbReference type="ARBA" id="ARBA00023315"/>
    </source>
</evidence>
<dbReference type="InterPro" id="IPR032432">
    <property type="entry name" value="Radical_SAM_C"/>
</dbReference>
<dbReference type="SFLD" id="SFLDS00029">
    <property type="entry name" value="Radical_SAM"/>
    <property type="match status" value="1"/>
</dbReference>
<dbReference type="Proteomes" id="UP000007880">
    <property type="component" value="Chromosome"/>
</dbReference>
<evidence type="ECO:0000259" key="16">
    <source>
        <dbReference type="SMART" id="SM00729"/>
    </source>
</evidence>
<dbReference type="SUPFAM" id="SSF55729">
    <property type="entry name" value="Acyl-CoA N-acyltransferases (Nat)"/>
    <property type="match status" value="1"/>
</dbReference>
<comment type="cofactor">
    <cofactor evidence="1">
        <name>[4Fe-4S] cluster</name>
        <dbReference type="ChEBI" id="CHEBI:49883"/>
    </cofactor>
</comment>
<dbReference type="eggNOG" id="COG1243">
    <property type="taxonomic scope" value="Bacteria"/>
</dbReference>
<evidence type="ECO:0000256" key="11">
    <source>
        <dbReference type="ARBA" id="ARBA00023004"/>
    </source>
</evidence>
<dbReference type="HOGENOM" id="CLU_025983_2_0_0"/>
<evidence type="ECO:0000313" key="18">
    <source>
        <dbReference type="Proteomes" id="UP000007880"/>
    </source>
</evidence>
<evidence type="ECO:0000256" key="3">
    <source>
        <dbReference type="ARBA" id="ARBA00005494"/>
    </source>
</evidence>
<evidence type="ECO:0000313" key="17">
    <source>
        <dbReference type="EMBL" id="BAL99022.1"/>
    </source>
</evidence>
<evidence type="ECO:0000256" key="9">
    <source>
        <dbReference type="ARBA" id="ARBA00022723"/>
    </source>
</evidence>
<gene>
    <name evidence="17" type="ordered locus">CLDAP_09830</name>
</gene>
<dbReference type="PANTHER" id="PTHR11135">
    <property type="entry name" value="HISTONE ACETYLTRANSFERASE-RELATED"/>
    <property type="match status" value="1"/>
</dbReference>
<dbReference type="CDD" id="cd01335">
    <property type="entry name" value="Radical_SAM"/>
    <property type="match status" value="1"/>
</dbReference>
<dbReference type="SMART" id="SM00729">
    <property type="entry name" value="Elp3"/>
    <property type="match status" value="1"/>
</dbReference>
<keyword evidence="18" id="KW-1185">Reference proteome</keyword>
<evidence type="ECO:0000256" key="6">
    <source>
        <dbReference type="ARBA" id="ARBA00022679"/>
    </source>
</evidence>
<dbReference type="GO" id="GO:0002926">
    <property type="term" value="P:tRNA wobble base 5-methoxycarbonylmethyl-2-thiouridinylation"/>
    <property type="evidence" value="ECO:0007669"/>
    <property type="project" value="TreeGrafter"/>
</dbReference>
<dbReference type="GO" id="GO:0033588">
    <property type="term" value="C:elongator holoenzyme complex"/>
    <property type="evidence" value="ECO:0007669"/>
    <property type="project" value="TreeGrafter"/>
</dbReference>
<dbReference type="Pfam" id="PF16199">
    <property type="entry name" value="Radical_SAM_C"/>
    <property type="match status" value="1"/>
</dbReference>
<dbReference type="GO" id="GO:0005737">
    <property type="term" value="C:cytoplasm"/>
    <property type="evidence" value="ECO:0007669"/>
    <property type="project" value="TreeGrafter"/>
</dbReference>
<evidence type="ECO:0000256" key="8">
    <source>
        <dbReference type="ARBA" id="ARBA00022694"/>
    </source>
</evidence>
<dbReference type="InterPro" id="IPR034687">
    <property type="entry name" value="ELP3-like"/>
</dbReference>
<dbReference type="Gene3D" id="3.40.630.30">
    <property type="match status" value="1"/>
</dbReference>
<evidence type="ECO:0000256" key="1">
    <source>
        <dbReference type="ARBA" id="ARBA00001966"/>
    </source>
</evidence>
<dbReference type="InterPro" id="IPR007197">
    <property type="entry name" value="rSAM"/>
</dbReference>
<dbReference type="InterPro" id="IPR006638">
    <property type="entry name" value="Elp3/MiaA/NifB-like_rSAM"/>
</dbReference>
<dbReference type="EC" id="2.3.1.311" evidence="14"/>
<evidence type="ECO:0000256" key="2">
    <source>
        <dbReference type="ARBA" id="ARBA00005217"/>
    </source>
</evidence>
<dbReference type="NCBIfam" id="TIGR01211">
    <property type="entry name" value="ELP3"/>
    <property type="match status" value="1"/>
</dbReference>
<keyword evidence="13" id="KW-0012">Acyltransferase</keyword>
<comment type="catalytic activity">
    <reaction evidence="15">
        <text>uridine(34) in tRNA + acetyl-CoA + S-adenosyl-L-methionine + H2O = 5-(carboxymethyl)uridine(34) in tRNA + 5'-deoxyadenosine + L-methionine + CoA + 2 H(+)</text>
        <dbReference type="Rhea" id="RHEA:61020"/>
        <dbReference type="Rhea" id="RHEA-COMP:10407"/>
        <dbReference type="Rhea" id="RHEA-COMP:11727"/>
        <dbReference type="ChEBI" id="CHEBI:15377"/>
        <dbReference type="ChEBI" id="CHEBI:15378"/>
        <dbReference type="ChEBI" id="CHEBI:17319"/>
        <dbReference type="ChEBI" id="CHEBI:57287"/>
        <dbReference type="ChEBI" id="CHEBI:57288"/>
        <dbReference type="ChEBI" id="CHEBI:57844"/>
        <dbReference type="ChEBI" id="CHEBI:59789"/>
        <dbReference type="ChEBI" id="CHEBI:65315"/>
        <dbReference type="ChEBI" id="CHEBI:74882"/>
        <dbReference type="EC" id="2.3.1.311"/>
    </reaction>
    <physiologicalReaction direction="left-to-right" evidence="15">
        <dbReference type="Rhea" id="RHEA:61021"/>
    </physiologicalReaction>
</comment>
<protein>
    <recommendedName>
        <fullName evidence="14">tRNA carboxymethyluridine synthase</fullName>
        <ecNumber evidence="14">2.3.1.311</ecNumber>
    </recommendedName>
</protein>
<evidence type="ECO:0000256" key="5">
    <source>
        <dbReference type="ARBA" id="ARBA00022555"/>
    </source>
</evidence>
<keyword evidence="9" id="KW-0479">Metal-binding</keyword>
<keyword evidence="7" id="KW-0949">S-adenosyl-L-methionine</keyword>
<dbReference type="Pfam" id="PF04055">
    <property type="entry name" value="Radical_SAM"/>
    <property type="match status" value="1"/>
</dbReference>
<evidence type="ECO:0000256" key="14">
    <source>
        <dbReference type="ARBA" id="ARBA00044771"/>
    </source>
</evidence>
<dbReference type="PANTHER" id="PTHR11135:SF2">
    <property type="entry name" value="ELONGATOR COMPLEX PROTEIN 3"/>
    <property type="match status" value="1"/>
</dbReference>
<dbReference type="GO" id="GO:0046872">
    <property type="term" value="F:metal ion binding"/>
    <property type="evidence" value="ECO:0007669"/>
    <property type="project" value="UniProtKB-KW"/>
</dbReference>
<dbReference type="SFLD" id="SFLDG01086">
    <property type="entry name" value="elongater_protein-like"/>
    <property type="match status" value="1"/>
</dbReference>
<dbReference type="Gene3D" id="3.30.750.200">
    <property type="match status" value="1"/>
</dbReference>
<keyword evidence="4" id="KW-0004">4Fe-4S</keyword>
<dbReference type="KEGG" id="cap:CLDAP_09830"/>
<evidence type="ECO:0000256" key="10">
    <source>
        <dbReference type="ARBA" id="ARBA00022884"/>
    </source>
</evidence>
<feature type="domain" description="Elp3/MiaA/NifB-like radical SAM core" evidence="16">
    <location>
        <begin position="145"/>
        <end position="402"/>
    </location>
</feature>
<comment type="similarity">
    <text evidence="3">Belongs to the ELP3 family.</text>
</comment>
<keyword evidence="6" id="KW-0808">Transferase</keyword>
<evidence type="ECO:0000256" key="7">
    <source>
        <dbReference type="ARBA" id="ARBA00022691"/>
    </source>
</evidence>